<name>A0A6A4R2H4_LUPAL</name>
<evidence type="ECO:0000313" key="1">
    <source>
        <dbReference type="EMBL" id="KAE9621155.1"/>
    </source>
</evidence>
<dbReference type="EMBL" id="WOCE01000001">
    <property type="protein sequence ID" value="KAE9621155.1"/>
    <property type="molecule type" value="Genomic_DNA"/>
</dbReference>
<dbReference type="OrthoDB" id="627829at2759"/>
<gene>
    <name evidence="1" type="ORF">Lalb_Chr01g0010521</name>
</gene>
<accession>A0A6A4R2H4</accession>
<evidence type="ECO:0000313" key="2">
    <source>
        <dbReference type="Proteomes" id="UP000447434"/>
    </source>
</evidence>
<dbReference type="AlphaFoldDB" id="A0A6A4R2H4"/>
<comment type="caution">
    <text evidence="1">The sequence shown here is derived from an EMBL/GenBank/DDBJ whole genome shotgun (WGS) entry which is preliminary data.</text>
</comment>
<protein>
    <submittedName>
        <fullName evidence="1">Uncharacterized protein</fullName>
    </submittedName>
</protein>
<keyword evidence="2" id="KW-1185">Reference proteome</keyword>
<organism evidence="1 2">
    <name type="scientific">Lupinus albus</name>
    <name type="common">White lupine</name>
    <name type="synonym">Lupinus termis</name>
    <dbReference type="NCBI Taxonomy" id="3870"/>
    <lineage>
        <taxon>Eukaryota</taxon>
        <taxon>Viridiplantae</taxon>
        <taxon>Streptophyta</taxon>
        <taxon>Embryophyta</taxon>
        <taxon>Tracheophyta</taxon>
        <taxon>Spermatophyta</taxon>
        <taxon>Magnoliopsida</taxon>
        <taxon>eudicotyledons</taxon>
        <taxon>Gunneridae</taxon>
        <taxon>Pentapetalae</taxon>
        <taxon>rosids</taxon>
        <taxon>fabids</taxon>
        <taxon>Fabales</taxon>
        <taxon>Fabaceae</taxon>
        <taxon>Papilionoideae</taxon>
        <taxon>50 kb inversion clade</taxon>
        <taxon>genistoids sensu lato</taxon>
        <taxon>core genistoids</taxon>
        <taxon>Genisteae</taxon>
        <taxon>Lupinus</taxon>
    </lineage>
</organism>
<reference evidence="2" key="1">
    <citation type="journal article" date="2020" name="Nat. Commun.">
        <title>Genome sequence of the cluster root forming white lupin.</title>
        <authorList>
            <person name="Hufnagel B."/>
            <person name="Marques A."/>
            <person name="Soriano A."/>
            <person name="Marques L."/>
            <person name="Divol F."/>
            <person name="Doumas P."/>
            <person name="Sallet E."/>
            <person name="Mancinotti D."/>
            <person name="Carrere S."/>
            <person name="Marande W."/>
            <person name="Arribat S."/>
            <person name="Keller J."/>
            <person name="Huneau C."/>
            <person name="Blein T."/>
            <person name="Aime D."/>
            <person name="Laguerre M."/>
            <person name="Taylor J."/>
            <person name="Schubert V."/>
            <person name="Nelson M."/>
            <person name="Geu-Flores F."/>
            <person name="Crespi M."/>
            <person name="Gallardo-Guerrero K."/>
            <person name="Delaux P.-M."/>
            <person name="Salse J."/>
            <person name="Berges H."/>
            <person name="Guyot R."/>
            <person name="Gouzy J."/>
            <person name="Peret B."/>
        </authorList>
    </citation>
    <scope>NUCLEOTIDE SEQUENCE [LARGE SCALE GENOMIC DNA]</scope>
    <source>
        <strain evidence="2">cv. Amiga</strain>
    </source>
</reference>
<sequence>METATELVNDQNPKKYRESSFRDFLNFLSNNDVGPQGKTYKDTLKLKNN</sequence>
<proteinExistence type="predicted"/>
<dbReference type="Proteomes" id="UP000447434">
    <property type="component" value="Chromosome 1"/>
</dbReference>